<dbReference type="Gene3D" id="2.60.120.330">
    <property type="entry name" value="B-lactam Antibiotic, Isopenicillin N Synthase, Chain"/>
    <property type="match status" value="1"/>
</dbReference>
<dbReference type="SUPFAM" id="SSF51197">
    <property type="entry name" value="Clavaminate synthase-like"/>
    <property type="match status" value="1"/>
</dbReference>
<evidence type="ECO:0000256" key="11">
    <source>
        <dbReference type="PIRSR" id="PIRSR606689-1"/>
    </source>
</evidence>
<evidence type="ECO:0000256" key="10">
    <source>
        <dbReference type="ARBA" id="ARBA00023288"/>
    </source>
</evidence>
<dbReference type="InterPro" id="IPR027417">
    <property type="entry name" value="P-loop_NTPase"/>
</dbReference>
<evidence type="ECO:0000256" key="2">
    <source>
        <dbReference type="ARBA" id="ARBA00010290"/>
    </source>
</evidence>
<evidence type="ECO:0000256" key="4">
    <source>
        <dbReference type="ARBA" id="ARBA00022707"/>
    </source>
</evidence>
<dbReference type="InterPro" id="IPR005225">
    <property type="entry name" value="Small_GTP-bd"/>
</dbReference>
<dbReference type="Pfam" id="PF03171">
    <property type="entry name" value="2OG-FeII_Oxy"/>
    <property type="match status" value="1"/>
</dbReference>
<protein>
    <recommendedName>
        <fullName evidence="14">Fe2OG dioxygenase domain-containing protein</fullName>
    </recommendedName>
</protein>
<dbReference type="GO" id="GO:0003924">
    <property type="term" value="F:GTPase activity"/>
    <property type="evidence" value="ECO:0007669"/>
    <property type="project" value="InterPro"/>
</dbReference>
<keyword evidence="7" id="KW-0653">Protein transport</keyword>
<comment type="similarity">
    <text evidence="2">Belongs to the small GTPase superfamily. Arf family.</text>
</comment>
<evidence type="ECO:0000256" key="7">
    <source>
        <dbReference type="ARBA" id="ARBA00022927"/>
    </source>
</evidence>
<dbReference type="PROSITE" id="PS51471">
    <property type="entry name" value="FE2OG_OXY"/>
    <property type="match status" value="1"/>
</dbReference>
<dbReference type="InterPro" id="IPR024156">
    <property type="entry name" value="Small_GTPase_ARF"/>
</dbReference>
<dbReference type="InterPro" id="IPR006689">
    <property type="entry name" value="Small_GTPase_ARF/SAR"/>
</dbReference>
<evidence type="ECO:0000259" key="14">
    <source>
        <dbReference type="PROSITE" id="PS51471"/>
    </source>
</evidence>
<evidence type="ECO:0000313" key="15">
    <source>
        <dbReference type="EMBL" id="CAD9421253.1"/>
    </source>
</evidence>
<keyword evidence="13" id="KW-0408">Iron</keyword>
<dbReference type="GO" id="GO:0016491">
    <property type="term" value="F:oxidoreductase activity"/>
    <property type="evidence" value="ECO:0007669"/>
    <property type="project" value="UniProtKB-KW"/>
</dbReference>
<feature type="binding site" evidence="12">
    <location>
        <position position="313"/>
    </location>
    <ligand>
        <name>Mg(2+)</name>
        <dbReference type="ChEBI" id="CHEBI:18420"/>
    </ligand>
</feature>
<dbReference type="CDD" id="cd04150">
    <property type="entry name" value="Arf1_5_like"/>
    <property type="match status" value="1"/>
</dbReference>
<dbReference type="PRINTS" id="PR00328">
    <property type="entry name" value="SAR1GTPBP"/>
</dbReference>
<keyword evidence="3" id="KW-0813">Transport</keyword>
<feature type="domain" description="Fe2OG dioxygenase" evidence="14">
    <location>
        <begin position="106"/>
        <end position="198"/>
    </location>
</feature>
<keyword evidence="9 11" id="KW-0342">GTP-binding</keyword>
<comment type="subcellular location">
    <subcellularLocation>
        <location evidence="1">Golgi apparatus</location>
    </subcellularLocation>
</comment>
<keyword evidence="13" id="KW-0560">Oxidoreductase</keyword>
<feature type="binding site" evidence="11">
    <location>
        <position position="352"/>
    </location>
    <ligand>
        <name>GTP</name>
        <dbReference type="ChEBI" id="CHEBI:37565"/>
    </ligand>
</feature>
<gene>
    <name evidence="15" type="ORF">CBRE1094_LOCUS7720</name>
</gene>
<evidence type="ECO:0000256" key="6">
    <source>
        <dbReference type="ARBA" id="ARBA00022892"/>
    </source>
</evidence>
<dbReference type="InterPro" id="IPR044861">
    <property type="entry name" value="IPNS-like_FE2OG_OXY"/>
</dbReference>
<dbReference type="InterPro" id="IPR045872">
    <property type="entry name" value="Arf1-5-like"/>
</dbReference>
<evidence type="ECO:0000256" key="9">
    <source>
        <dbReference type="ARBA" id="ARBA00023134"/>
    </source>
</evidence>
<dbReference type="FunFam" id="3.40.50.300:FF:003500">
    <property type="entry name" value="ADP-ribosylation factor 1"/>
    <property type="match status" value="1"/>
</dbReference>
<dbReference type="AlphaFoldDB" id="A0A7S2CBQ1"/>
<evidence type="ECO:0000256" key="12">
    <source>
        <dbReference type="PIRSR" id="PIRSR606689-2"/>
    </source>
</evidence>
<evidence type="ECO:0000256" key="3">
    <source>
        <dbReference type="ARBA" id="ARBA00022448"/>
    </source>
</evidence>
<dbReference type="InterPro" id="IPR027443">
    <property type="entry name" value="IPNS-like_sf"/>
</dbReference>
<keyword evidence="8" id="KW-0333">Golgi apparatus</keyword>
<dbReference type="GO" id="GO:0005525">
    <property type="term" value="F:GTP binding"/>
    <property type="evidence" value="ECO:0007669"/>
    <property type="project" value="UniProtKB-KW"/>
</dbReference>
<dbReference type="Pfam" id="PF00025">
    <property type="entry name" value="Arf"/>
    <property type="match status" value="1"/>
</dbReference>
<accession>A0A7S2CBQ1</accession>
<feature type="binding site" evidence="11">
    <location>
        <begin position="408"/>
        <end position="411"/>
    </location>
    <ligand>
        <name>GTP</name>
        <dbReference type="ChEBI" id="CHEBI:37565"/>
    </ligand>
</feature>
<dbReference type="Gene3D" id="3.40.50.300">
    <property type="entry name" value="P-loop containing nucleotide triphosphate hydrolases"/>
    <property type="match status" value="1"/>
</dbReference>
<sequence>MQKRMTTSMELATDGVTFAILRSDDADRLRSALDTISHALVAHDTCASREEAVSSPLDRVSMQKMQTRSQMRYIVGKPQSVESESDLERAAECASRVLEGVIAGDVPNGAGVLDAFLYTPTSELACPAHTDPGIISVIIDNSPGLEVQGRDGEWVGIELKRDEVVILAGRQLASAHPCVHRVGPVASRRCSLVYERRLDEPHEAALVERQHLTAMPPALRTMLLGSRDEGSALNSLNGRSDELEMIWNHAITPPREPPPPSAPREPPLHKCIASFFTSTWSRCTSTFGKAVGRLASKPDVRILMVGLDAAGKTTILYRLKLGEIVTTMPTIGFNVETVSYKRINFTCWDVGGKDKIRPLWRHYYQSTQAMIFVVDSNDRDRMGEACDELHRMLNEEELQQATLLVFANKQDLPNAMNITEVTDQLGLHMLRQRKWSIQGSCACNGDGLYNGLDLLLDAQRFGIAT</sequence>
<dbReference type="SMART" id="SM00177">
    <property type="entry name" value="ARF"/>
    <property type="match status" value="1"/>
</dbReference>
<dbReference type="NCBIfam" id="TIGR00231">
    <property type="entry name" value="small_GTP"/>
    <property type="match status" value="1"/>
</dbReference>
<keyword evidence="5 11" id="KW-0547">Nucleotide-binding</keyword>
<dbReference type="PROSITE" id="PS51417">
    <property type="entry name" value="ARF"/>
    <property type="match status" value="1"/>
</dbReference>
<keyword evidence="4" id="KW-0519">Myristate</keyword>
<dbReference type="PANTHER" id="PTHR11711">
    <property type="entry name" value="ADP RIBOSYLATION FACTOR-RELATED"/>
    <property type="match status" value="1"/>
</dbReference>
<keyword evidence="10" id="KW-0449">Lipoprotein</keyword>
<keyword evidence="12" id="KW-0460">Magnesium</keyword>
<name>A0A7S2CBQ1_9EUKA</name>
<keyword evidence="12 13" id="KW-0479">Metal-binding</keyword>
<dbReference type="SMART" id="SM00178">
    <property type="entry name" value="SAR"/>
    <property type="match status" value="1"/>
</dbReference>
<evidence type="ECO:0000256" key="8">
    <source>
        <dbReference type="ARBA" id="ARBA00023034"/>
    </source>
</evidence>
<evidence type="ECO:0000256" key="5">
    <source>
        <dbReference type="ARBA" id="ARBA00022741"/>
    </source>
</evidence>
<dbReference type="GO" id="GO:0046872">
    <property type="term" value="F:metal ion binding"/>
    <property type="evidence" value="ECO:0007669"/>
    <property type="project" value="UniProtKB-KW"/>
</dbReference>
<evidence type="ECO:0000256" key="13">
    <source>
        <dbReference type="RuleBase" id="RU003682"/>
    </source>
</evidence>
<dbReference type="InterPro" id="IPR005123">
    <property type="entry name" value="Oxoglu/Fe-dep_dioxygenase_dom"/>
</dbReference>
<proteinExistence type="inferred from homology"/>
<dbReference type="SUPFAM" id="SSF52540">
    <property type="entry name" value="P-loop containing nucleoside triphosphate hydrolases"/>
    <property type="match status" value="1"/>
</dbReference>
<dbReference type="GO" id="GO:0016192">
    <property type="term" value="P:vesicle-mediated transport"/>
    <property type="evidence" value="ECO:0007669"/>
    <property type="project" value="UniProtKB-KW"/>
</dbReference>
<feature type="binding site" evidence="12">
    <location>
        <position position="330"/>
    </location>
    <ligand>
        <name>Mg(2+)</name>
        <dbReference type="ChEBI" id="CHEBI:18420"/>
    </ligand>
</feature>
<dbReference type="EMBL" id="HBGU01014310">
    <property type="protein sequence ID" value="CAD9421253.1"/>
    <property type="molecule type" value="Transcribed_RNA"/>
</dbReference>
<dbReference type="GO" id="GO:0015031">
    <property type="term" value="P:protein transport"/>
    <property type="evidence" value="ECO:0007669"/>
    <property type="project" value="UniProtKB-KW"/>
</dbReference>
<keyword evidence="6" id="KW-0931">ER-Golgi transport</keyword>
<reference evidence="15" key="1">
    <citation type="submission" date="2021-01" db="EMBL/GenBank/DDBJ databases">
        <authorList>
            <person name="Corre E."/>
            <person name="Pelletier E."/>
            <person name="Niang G."/>
            <person name="Scheremetjew M."/>
            <person name="Finn R."/>
            <person name="Kale V."/>
            <person name="Holt S."/>
            <person name="Cochrane G."/>
            <person name="Meng A."/>
            <person name="Brown T."/>
            <person name="Cohen L."/>
        </authorList>
    </citation>
    <scope>NUCLEOTIDE SEQUENCE</scope>
    <source>
        <strain evidence="15">UTEX LB 985</strain>
    </source>
</reference>
<organism evidence="15">
    <name type="scientific">Haptolina brevifila</name>
    <dbReference type="NCBI Taxonomy" id="156173"/>
    <lineage>
        <taxon>Eukaryota</taxon>
        <taxon>Haptista</taxon>
        <taxon>Haptophyta</taxon>
        <taxon>Prymnesiophyceae</taxon>
        <taxon>Prymnesiales</taxon>
        <taxon>Prymnesiaceae</taxon>
        <taxon>Haptolina</taxon>
    </lineage>
</organism>
<feature type="binding site" evidence="11">
    <location>
        <begin position="306"/>
        <end position="313"/>
    </location>
    <ligand>
        <name>GTP</name>
        <dbReference type="ChEBI" id="CHEBI:37565"/>
    </ligand>
</feature>
<evidence type="ECO:0000256" key="1">
    <source>
        <dbReference type="ARBA" id="ARBA00004555"/>
    </source>
</evidence>
<comment type="similarity">
    <text evidence="13">Belongs to the iron/ascorbate-dependent oxidoreductase family.</text>
</comment>
<dbReference type="GO" id="GO:0005794">
    <property type="term" value="C:Golgi apparatus"/>
    <property type="evidence" value="ECO:0007669"/>
    <property type="project" value="UniProtKB-SubCell"/>
</dbReference>